<dbReference type="Proteomes" id="UP000199208">
    <property type="component" value="Unassembled WGS sequence"/>
</dbReference>
<dbReference type="OrthoDB" id="6119186at2"/>
<sequence length="112" mass="13145">MVLYEMARDAMKLLQKSDNIELIQKLMDIQKESLEMFEENIRLKAEIRAFNEVKTLDEDLEFRDNCFFKISNGEGPFCITCWGKDRKLIRMQIADDFALCNVCKTGTCFTNE</sequence>
<evidence type="ECO:0000313" key="2">
    <source>
        <dbReference type="Proteomes" id="UP000199208"/>
    </source>
</evidence>
<dbReference type="STRING" id="1120920.SAMN03080599_02868"/>
<gene>
    <name evidence="1" type="ORF">SAMN03080599_02868</name>
</gene>
<dbReference type="EMBL" id="FMWL01000020">
    <property type="protein sequence ID" value="SCZ81587.1"/>
    <property type="molecule type" value="Genomic_DNA"/>
</dbReference>
<organism evidence="1 2">
    <name type="scientific">Acidaminobacter hydrogenoformans DSM 2784</name>
    <dbReference type="NCBI Taxonomy" id="1120920"/>
    <lineage>
        <taxon>Bacteria</taxon>
        <taxon>Bacillati</taxon>
        <taxon>Bacillota</taxon>
        <taxon>Clostridia</taxon>
        <taxon>Peptostreptococcales</taxon>
        <taxon>Acidaminobacteraceae</taxon>
        <taxon>Acidaminobacter</taxon>
    </lineage>
</organism>
<dbReference type="RefSeq" id="WP_092592680.1">
    <property type="nucleotide sequence ID" value="NZ_FMWL01000020.1"/>
</dbReference>
<evidence type="ECO:0000313" key="1">
    <source>
        <dbReference type="EMBL" id="SCZ81587.1"/>
    </source>
</evidence>
<reference evidence="1 2" key="1">
    <citation type="submission" date="2016-10" db="EMBL/GenBank/DDBJ databases">
        <authorList>
            <person name="de Groot N.N."/>
        </authorList>
    </citation>
    <scope>NUCLEOTIDE SEQUENCE [LARGE SCALE GENOMIC DNA]</scope>
    <source>
        <strain evidence="1 2">DSM 2784</strain>
    </source>
</reference>
<accession>A0A1G5S677</accession>
<dbReference type="AlphaFoldDB" id="A0A1G5S677"/>
<protein>
    <submittedName>
        <fullName evidence="1">Uncharacterized protein</fullName>
    </submittedName>
</protein>
<name>A0A1G5S677_9FIRM</name>
<keyword evidence="2" id="KW-1185">Reference proteome</keyword>
<proteinExistence type="predicted"/>